<accession>A0A7S7NUX7</accession>
<keyword evidence="2" id="KW-1185">Reference proteome</keyword>
<evidence type="ECO:0000313" key="1">
    <source>
        <dbReference type="EMBL" id="QOY90210.1"/>
    </source>
</evidence>
<proteinExistence type="predicted"/>
<protein>
    <submittedName>
        <fullName evidence="1">Uncharacterized protein</fullName>
    </submittedName>
</protein>
<dbReference type="EMBL" id="CP063849">
    <property type="protein sequence ID" value="QOY90210.1"/>
    <property type="molecule type" value="Genomic_DNA"/>
</dbReference>
<dbReference type="KEGG" id="pfer:IRI77_09720"/>
<dbReference type="AlphaFoldDB" id="A0A7S7NUX7"/>
<organism evidence="1 2">
    <name type="scientific">Paludibaculum fermentans</name>
    <dbReference type="NCBI Taxonomy" id="1473598"/>
    <lineage>
        <taxon>Bacteria</taxon>
        <taxon>Pseudomonadati</taxon>
        <taxon>Acidobacteriota</taxon>
        <taxon>Terriglobia</taxon>
        <taxon>Bryobacterales</taxon>
        <taxon>Bryobacteraceae</taxon>
        <taxon>Paludibaculum</taxon>
    </lineage>
</organism>
<reference evidence="1 2" key="1">
    <citation type="submission" date="2020-10" db="EMBL/GenBank/DDBJ databases">
        <title>Complete genome sequence of Paludibaculum fermentans P105T, a facultatively anaerobic acidobacterium capable of dissimilatory Fe(III) reduction.</title>
        <authorList>
            <person name="Dedysh S.N."/>
            <person name="Beletsky A.V."/>
            <person name="Kulichevskaya I.S."/>
            <person name="Mardanov A.V."/>
            <person name="Ravin N.V."/>
        </authorList>
    </citation>
    <scope>NUCLEOTIDE SEQUENCE [LARGE SCALE GENOMIC DNA]</scope>
    <source>
        <strain evidence="1 2">P105</strain>
    </source>
</reference>
<gene>
    <name evidence="1" type="ORF">IRI77_09720</name>
</gene>
<dbReference type="RefSeq" id="WP_194451875.1">
    <property type="nucleotide sequence ID" value="NZ_CP063849.1"/>
</dbReference>
<evidence type="ECO:0000313" key="2">
    <source>
        <dbReference type="Proteomes" id="UP000593892"/>
    </source>
</evidence>
<name>A0A7S7NUX7_PALFE</name>
<sequence length="411" mass="46448">MDDRWAVVERVCNSAPLQRSAKLRDLLIYLCHRCWVDGVLEIRDHDIGVDVFQRTADYDSAQDTLVRVQASQLRKRLERYFSDEGRDEPMVLEIAKGTYEPILRERAGAAVSPVSESSTTAEAARPQWTVRLLAMACLILTCLCGWLAMRHPEPAIEGNVLRRFWTAFSPPGQETTVVIADSTFSAVQDIVHRPILVSEYISRGYRAELDRPDYTAEKKDILRYLMERRYTSLADVMLMKRLWAAGVLNPAHTSVLYSRDLNLRSFQKGNHILVGSRRAVPWVDLFDESLDFHFVYDEKTRSVRVENRRPGAGEPASFALPGSGKGLEERFSVVAFLPNASKTGNVLILSGQEMSGTEAAANLVTTDRLFQEVLAKLPERSGELPHFEALLRVKQVEYTLQSFEILAVHAH</sequence>
<dbReference type="Proteomes" id="UP000593892">
    <property type="component" value="Chromosome"/>
</dbReference>